<evidence type="ECO:0000313" key="1">
    <source>
        <dbReference type="EMBL" id="MBX05295.1"/>
    </source>
</evidence>
<protein>
    <submittedName>
        <fullName evidence="1">Protein TOPLESS-like</fullName>
    </submittedName>
</protein>
<dbReference type="AlphaFoldDB" id="A0A2P2KHU4"/>
<dbReference type="EMBL" id="GGEC01024811">
    <property type="protein sequence ID" value="MBX05295.1"/>
    <property type="molecule type" value="Transcribed_RNA"/>
</dbReference>
<sequence length="28" mass="3095">MGCWIQICSTNHTNTCIKEAGINQLTIT</sequence>
<reference evidence="1" key="1">
    <citation type="submission" date="2018-02" db="EMBL/GenBank/DDBJ databases">
        <title>Rhizophora mucronata_Transcriptome.</title>
        <authorList>
            <person name="Meera S.P."/>
            <person name="Sreeshan A."/>
            <person name="Augustine A."/>
        </authorList>
    </citation>
    <scope>NUCLEOTIDE SEQUENCE</scope>
    <source>
        <tissue evidence="1">Leaf</tissue>
    </source>
</reference>
<proteinExistence type="predicted"/>
<name>A0A2P2KHU4_RHIMU</name>
<organism evidence="1">
    <name type="scientific">Rhizophora mucronata</name>
    <name type="common">Asiatic mangrove</name>
    <dbReference type="NCBI Taxonomy" id="61149"/>
    <lineage>
        <taxon>Eukaryota</taxon>
        <taxon>Viridiplantae</taxon>
        <taxon>Streptophyta</taxon>
        <taxon>Embryophyta</taxon>
        <taxon>Tracheophyta</taxon>
        <taxon>Spermatophyta</taxon>
        <taxon>Magnoliopsida</taxon>
        <taxon>eudicotyledons</taxon>
        <taxon>Gunneridae</taxon>
        <taxon>Pentapetalae</taxon>
        <taxon>rosids</taxon>
        <taxon>fabids</taxon>
        <taxon>Malpighiales</taxon>
        <taxon>Rhizophoraceae</taxon>
        <taxon>Rhizophora</taxon>
    </lineage>
</organism>
<accession>A0A2P2KHU4</accession>